<evidence type="ECO:0000256" key="4">
    <source>
        <dbReference type="ARBA" id="ARBA00022741"/>
    </source>
</evidence>
<dbReference type="SMART" id="SM00046">
    <property type="entry name" value="DAGKc"/>
    <property type="match status" value="1"/>
</dbReference>
<gene>
    <name evidence="11" type="ORF">GCM10022399_06940</name>
</gene>
<dbReference type="InterPro" id="IPR016064">
    <property type="entry name" value="NAD/diacylglycerol_kinase_sf"/>
</dbReference>
<evidence type="ECO:0000313" key="11">
    <source>
        <dbReference type="EMBL" id="GAA3693156.1"/>
    </source>
</evidence>
<evidence type="ECO:0000256" key="8">
    <source>
        <dbReference type="ARBA" id="ARBA00023264"/>
    </source>
</evidence>
<dbReference type="InterPro" id="IPR017438">
    <property type="entry name" value="ATP-NAD_kinase_N"/>
</dbReference>
<dbReference type="InterPro" id="IPR045540">
    <property type="entry name" value="YegS/DAGK_C"/>
</dbReference>
<keyword evidence="3" id="KW-0808">Transferase</keyword>
<evidence type="ECO:0000256" key="3">
    <source>
        <dbReference type="ARBA" id="ARBA00022679"/>
    </source>
</evidence>
<comment type="cofactor">
    <cofactor evidence="1">
        <name>Mg(2+)</name>
        <dbReference type="ChEBI" id="CHEBI:18420"/>
    </cofactor>
</comment>
<keyword evidence="6" id="KW-0067">ATP-binding</keyword>
<evidence type="ECO:0000256" key="1">
    <source>
        <dbReference type="ARBA" id="ARBA00001946"/>
    </source>
</evidence>
<feature type="compositionally biased region" description="Basic and acidic residues" evidence="9">
    <location>
        <begin position="236"/>
        <end position="246"/>
    </location>
</feature>
<comment type="caution">
    <text evidence="11">The sequence shown here is derived from an EMBL/GenBank/DDBJ whole genome shotgun (WGS) entry which is preliminary data.</text>
</comment>
<dbReference type="PANTHER" id="PTHR12358:SF54">
    <property type="entry name" value="SPHINGOSINE KINASE RELATED PROTEIN"/>
    <property type="match status" value="1"/>
</dbReference>
<dbReference type="Pfam" id="PF00781">
    <property type="entry name" value="DAGK_cat"/>
    <property type="match status" value="1"/>
</dbReference>
<protein>
    <submittedName>
        <fullName evidence="11">Diacylglycerol kinase family protein</fullName>
    </submittedName>
</protein>
<keyword evidence="7" id="KW-0594">Phospholipid biosynthesis</keyword>
<keyword evidence="5 11" id="KW-0418">Kinase</keyword>
<keyword evidence="7" id="KW-0443">Lipid metabolism</keyword>
<evidence type="ECO:0000256" key="5">
    <source>
        <dbReference type="ARBA" id="ARBA00022777"/>
    </source>
</evidence>
<dbReference type="InterPro" id="IPR050187">
    <property type="entry name" value="Lipid_Phosphate_FormReg"/>
</dbReference>
<dbReference type="Proteomes" id="UP001501468">
    <property type="component" value="Unassembled WGS sequence"/>
</dbReference>
<dbReference type="SUPFAM" id="SSF111331">
    <property type="entry name" value="NAD kinase/diacylglycerol kinase-like"/>
    <property type="match status" value="1"/>
</dbReference>
<accession>A0ABP7CM68</accession>
<dbReference type="Pfam" id="PF19279">
    <property type="entry name" value="YegS_C"/>
    <property type="match status" value="1"/>
</dbReference>
<keyword evidence="12" id="KW-1185">Reference proteome</keyword>
<dbReference type="PANTHER" id="PTHR12358">
    <property type="entry name" value="SPHINGOSINE KINASE"/>
    <property type="match status" value="1"/>
</dbReference>
<keyword evidence="4" id="KW-0547">Nucleotide-binding</keyword>
<organism evidence="11 12">
    <name type="scientific">Terrabacter ginsenosidimutans</name>
    <dbReference type="NCBI Taxonomy" id="490575"/>
    <lineage>
        <taxon>Bacteria</taxon>
        <taxon>Bacillati</taxon>
        <taxon>Actinomycetota</taxon>
        <taxon>Actinomycetes</taxon>
        <taxon>Micrococcales</taxon>
        <taxon>Intrasporangiaceae</taxon>
        <taxon>Terrabacter</taxon>
    </lineage>
</organism>
<evidence type="ECO:0000259" key="10">
    <source>
        <dbReference type="PROSITE" id="PS50146"/>
    </source>
</evidence>
<keyword evidence="8" id="KW-1208">Phospholipid metabolism</keyword>
<dbReference type="Gene3D" id="3.40.50.10330">
    <property type="entry name" value="Probable inorganic polyphosphate/atp-NAD kinase, domain 1"/>
    <property type="match status" value="1"/>
</dbReference>
<evidence type="ECO:0000256" key="7">
    <source>
        <dbReference type="ARBA" id="ARBA00023209"/>
    </source>
</evidence>
<feature type="region of interest" description="Disordered" evidence="9">
    <location>
        <begin position="1"/>
        <end position="23"/>
    </location>
</feature>
<dbReference type="Gene3D" id="2.60.200.40">
    <property type="match status" value="1"/>
</dbReference>
<keyword evidence="7" id="KW-0444">Lipid biosynthesis</keyword>
<name>A0ABP7CM68_9MICO</name>
<evidence type="ECO:0000256" key="2">
    <source>
        <dbReference type="ARBA" id="ARBA00005983"/>
    </source>
</evidence>
<evidence type="ECO:0000256" key="9">
    <source>
        <dbReference type="SAM" id="MobiDB-lite"/>
    </source>
</evidence>
<evidence type="ECO:0000256" key="6">
    <source>
        <dbReference type="ARBA" id="ARBA00022840"/>
    </source>
</evidence>
<proteinExistence type="inferred from homology"/>
<reference evidence="12" key="1">
    <citation type="journal article" date="2019" name="Int. J. Syst. Evol. Microbiol.">
        <title>The Global Catalogue of Microorganisms (GCM) 10K type strain sequencing project: providing services to taxonomists for standard genome sequencing and annotation.</title>
        <authorList>
            <consortium name="The Broad Institute Genomics Platform"/>
            <consortium name="The Broad Institute Genome Sequencing Center for Infectious Disease"/>
            <person name="Wu L."/>
            <person name="Ma J."/>
        </authorList>
    </citation>
    <scope>NUCLEOTIDE SEQUENCE [LARGE SCALE GENOMIC DNA]</scope>
    <source>
        <strain evidence="12">JCM 17125</strain>
    </source>
</reference>
<sequence>MFAAVSPHALSPRIPNMPDTPSARRSLTVVYNPVKVDDLDSAKELVAKAAAQHGWEDPSWIETTEDETGEKQGREAVRSGADVVASLGGDGTVRAVASALVGTDVALGLLPGGTGNLLARNLGLPIDSLENAVEAMLGGTERRIDVGLMRVSDKPIRPHESHGTHDGGSQVDDDEEVFLVMAGLGLDGQVMAGTNEKVKAVVGWVAYIFSGLRQVFSRGFRVDVSSKGSSGVTGQHGDHEREHDEPSGSVSRHARTVVVGNCGTLQGGLELMPEAKLDDGILDAVVVAPNGAFGWFSVISDLVSRHRAGHRRLDRLRGREFTVTAGRPVEAEIDGDPIGEHVSLGIRILPDSLVVRVG</sequence>
<evidence type="ECO:0000313" key="12">
    <source>
        <dbReference type="Proteomes" id="UP001501468"/>
    </source>
</evidence>
<dbReference type="InterPro" id="IPR001206">
    <property type="entry name" value="Diacylglycerol_kinase_cat_dom"/>
</dbReference>
<feature type="domain" description="DAGKc" evidence="10">
    <location>
        <begin position="22"/>
        <end position="155"/>
    </location>
</feature>
<dbReference type="GO" id="GO:0016301">
    <property type="term" value="F:kinase activity"/>
    <property type="evidence" value="ECO:0007669"/>
    <property type="project" value="UniProtKB-KW"/>
</dbReference>
<dbReference type="EMBL" id="BAABDC010000001">
    <property type="protein sequence ID" value="GAA3693156.1"/>
    <property type="molecule type" value="Genomic_DNA"/>
</dbReference>
<feature type="region of interest" description="Disordered" evidence="9">
    <location>
        <begin position="225"/>
        <end position="253"/>
    </location>
</feature>
<dbReference type="PROSITE" id="PS50146">
    <property type="entry name" value="DAGK"/>
    <property type="match status" value="1"/>
</dbReference>
<comment type="similarity">
    <text evidence="2">Belongs to the diacylglycerol/lipid kinase family.</text>
</comment>